<keyword evidence="9" id="KW-0804">Transcription</keyword>
<keyword evidence="3" id="KW-0479">Metal-binding</keyword>
<dbReference type="PANTHER" id="PTHR14196">
    <property type="entry name" value="ODD-SKIPPED - RELATED"/>
    <property type="match status" value="1"/>
</dbReference>
<dbReference type="PROSITE" id="PS00028">
    <property type="entry name" value="ZINC_FINGER_C2H2_1"/>
    <property type="match status" value="2"/>
</dbReference>
<evidence type="ECO:0000313" key="14">
    <source>
        <dbReference type="Proteomes" id="UP000735302"/>
    </source>
</evidence>
<evidence type="ECO:0000256" key="4">
    <source>
        <dbReference type="ARBA" id="ARBA00022737"/>
    </source>
</evidence>
<feature type="domain" description="C2H2-type" evidence="12">
    <location>
        <begin position="386"/>
        <end position="413"/>
    </location>
</feature>
<keyword evidence="7" id="KW-0805">Transcription regulation</keyword>
<proteinExistence type="inferred from homology"/>
<comment type="similarity">
    <text evidence="2">Belongs to the krueppel C2H2-type zinc-finger protein family.</text>
</comment>
<keyword evidence="14" id="KW-1185">Reference proteome</keyword>
<keyword evidence="5 11" id="KW-0863">Zinc-finger</keyword>
<dbReference type="FunFam" id="3.30.160.60:FF:000006">
    <property type="entry name" value="Zinc finger protein 184 (Kruppel-like)"/>
    <property type="match status" value="1"/>
</dbReference>
<evidence type="ECO:0000256" key="9">
    <source>
        <dbReference type="ARBA" id="ARBA00023163"/>
    </source>
</evidence>
<comment type="caution">
    <text evidence="13">The sequence shown here is derived from an EMBL/GenBank/DDBJ whole genome shotgun (WGS) entry which is preliminary data.</text>
</comment>
<dbReference type="EMBL" id="BLXT01007237">
    <property type="protein sequence ID" value="GFO37408.1"/>
    <property type="molecule type" value="Genomic_DNA"/>
</dbReference>
<evidence type="ECO:0000256" key="8">
    <source>
        <dbReference type="ARBA" id="ARBA00023125"/>
    </source>
</evidence>
<dbReference type="SMART" id="SM00355">
    <property type="entry name" value="ZnF_C2H2"/>
    <property type="match status" value="3"/>
</dbReference>
<reference evidence="13 14" key="1">
    <citation type="journal article" date="2021" name="Elife">
        <title>Chloroplast acquisition without the gene transfer in kleptoplastic sea slugs, Plakobranchus ocellatus.</title>
        <authorList>
            <person name="Maeda T."/>
            <person name="Takahashi S."/>
            <person name="Yoshida T."/>
            <person name="Shimamura S."/>
            <person name="Takaki Y."/>
            <person name="Nagai Y."/>
            <person name="Toyoda A."/>
            <person name="Suzuki Y."/>
            <person name="Arimoto A."/>
            <person name="Ishii H."/>
            <person name="Satoh N."/>
            <person name="Nishiyama T."/>
            <person name="Hasebe M."/>
            <person name="Maruyama T."/>
            <person name="Minagawa J."/>
            <person name="Obokata J."/>
            <person name="Shigenobu S."/>
        </authorList>
    </citation>
    <scope>NUCLEOTIDE SEQUENCE [LARGE SCALE GENOMIC DNA]</scope>
</reference>
<dbReference type="GO" id="GO:0005634">
    <property type="term" value="C:nucleus"/>
    <property type="evidence" value="ECO:0007669"/>
    <property type="project" value="UniProtKB-SubCell"/>
</dbReference>
<dbReference type="InterPro" id="IPR050717">
    <property type="entry name" value="C2H2-ZF_Transcription_Reg"/>
</dbReference>
<evidence type="ECO:0000256" key="7">
    <source>
        <dbReference type="ARBA" id="ARBA00023015"/>
    </source>
</evidence>
<dbReference type="GO" id="GO:0008270">
    <property type="term" value="F:zinc ion binding"/>
    <property type="evidence" value="ECO:0007669"/>
    <property type="project" value="UniProtKB-KW"/>
</dbReference>
<evidence type="ECO:0000256" key="1">
    <source>
        <dbReference type="ARBA" id="ARBA00004123"/>
    </source>
</evidence>
<dbReference type="GO" id="GO:0000977">
    <property type="term" value="F:RNA polymerase II transcription regulatory region sequence-specific DNA binding"/>
    <property type="evidence" value="ECO:0007669"/>
    <property type="project" value="TreeGrafter"/>
</dbReference>
<dbReference type="AlphaFoldDB" id="A0AAV4CZP5"/>
<dbReference type="InterPro" id="IPR013087">
    <property type="entry name" value="Znf_C2H2_type"/>
</dbReference>
<evidence type="ECO:0000259" key="12">
    <source>
        <dbReference type="PROSITE" id="PS50157"/>
    </source>
</evidence>
<organism evidence="13 14">
    <name type="scientific">Plakobranchus ocellatus</name>
    <dbReference type="NCBI Taxonomy" id="259542"/>
    <lineage>
        <taxon>Eukaryota</taxon>
        <taxon>Metazoa</taxon>
        <taxon>Spiralia</taxon>
        <taxon>Lophotrochozoa</taxon>
        <taxon>Mollusca</taxon>
        <taxon>Gastropoda</taxon>
        <taxon>Heterobranchia</taxon>
        <taxon>Euthyneura</taxon>
        <taxon>Panpulmonata</taxon>
        <taxon>Sacoglossa</taxon>
        <taxon>Placobranchoidea</taxon>
        <taxon>Plakobranchidae</taxon>
        <taxon>Plakobranchus</taxon>
    </lineage>
</organism>
<dbReference type="InterPro" id="IPR036236">
    <property type="entry name" value="Znf_C2H2_sf"/>
</dbReference>
<dbReference type="SUPFAM" id="SSF57667">
    <property type="entry name" value="beta-beta-alpha zinc fingers"/>
    <property type="match status" value="2"/>
</dbReference>
<evidence type="ECO:0000256" key="5">
    <source>
        <dbReference type="ARBA" id="ARBA00022771"/>
    </source>
</evidence>
<evidence type="ECO:0000256" key="2">
    <source>
        <dbReference type="ARBA" id="ARBA00006991"/>
    </source>
</evidence>
<keyword evidence="4" id="KW-0677">Repeat</keyword>
<dbReference type="Gene3D" id="3.30.160.60">
    <property type="entry name" value="Classic Zinc Finger"/>
    <property type="match status" value="3"/>
</dbReference>
<evidence type="ECO:0000313" key="13">
    <source>
        <dbReference type="EMBL" id="GFO37408.1"/>
    </source>
</evidence>
<evidence type="ECO:0000256" key="3">
    <source>
        <dbReference type="ARBA" id="ARBA00022723"/>
    </source>
</evidence>
<sequence length="478" mass="54895">MMAHSDSKAKPAAQNLFCPVTNFTNCATCTMYPDFPLARGVCANIWARHTVLCKPYMPQYDALDTCRDFVKANERFALTHSSATHWHQSRQYTDKGYQHCHLDQQTSQSPSQKLNRANQLLRSQADDAGLLENFELDWAQIEPPQHQNLTRQKQSHIATIDTSNKYISKYQYSHPKCQQQWQLNSTVQRQNLDKIASTQETPTGKKDITVPRSRHMEETKMLTHNACYPHFDLCPAPYIFLSQHRSPKLAQNSSQLATPIFMGGESNQPEVATTLVHLKQPHYCQSGLNTACCLNTSQKLTSQVSQNNTDDVTALKKHRFDFANLPRSVSLENEARDRHNRNLKRKVKITSHVISATYSMRFCSREFTKSYNLLIHERTHTDERPFSCDACGKAFRRQDHLRDHRYIHSKEKPYRCSECGKGFCQARTLTVHKAMHLQQMENLYEDKETTHQTGDFAALALLKSSHIVGLASSFKRCD</sequence>
<comment type="subcellular location">
    <subcellularLocation>
        <location evidence="1">Nucleus</location>
    </subcellularLocation>
</comment>
<evidence type="ECO:0000256" key="10">
    <source>
        <dbReference type="ARBA" id="ARBA00023242"/>
    </source>
</evidence>
<keyword evidence="8" id="KW-0238">DNA-binding</keyword>
<feature type="domain" description="C2H2-type" evidence="12">
    <location>
        <begin position="414"/>
        <end position="441"/>
    </location>
</feature>
<keyword evidence="10" id="KW-0539">Nucleus</keyword>
<dbReference type="PROSITE" id="PS50157">
    <property type="entry name" value="ZINC_FINGER_C2H2_2"/>
    <property type="match status" value="3"/>
</dbReference>
<name>A0AAV4CZP5_9GAST</name>
<evidence type="ECO:0000256" key="6">
    <source>
        <dbReference type="ARBA" id="ARBA00022833"/>
    </source>
</evidence>
<feature type="domain" description="C2H2-type" evidence="12">
    <location>
        <begin position="358"/>
        <end position="385"/>
    </location>
</feature>
<accession>A0AAV4CZP5</accession>
<keyword evidence="6" id="KW-0862">Zinc</keyword>
<dbReference type="Proteomes" id="UP000735302">
    <property type="component" value="Unassembled WGS sequence"/>
</dbReference>
<evidence type="ECO:0000256" key="11">
    <source>
        <dbReference type="PROSITE-ProRule" id="PRU00042"/>
    </source>
</evidence>
<dbReference type="Pfam" id="PF00096">
    <property type="entry name" value="zf-C2H2"/>
    <property type="match status" value="2"/>
</dbReference>
<dbReference type="PANTHER" id="PTHR14196:SF0">
    <property type="entry name" value="PROTEIN BOWEL"/>
    <property type="match status" value="1"/>
</dbReference>
<dbReference type="FunFam" id="3.30.160.60:FF:000958">
    <property type="entry name" value="Odd skipped"/>
    <property type="match status" value="1"/>
</dbReference>
<dbReference type="GO" id="GO:0000981">
    <property type="term" value="F:DNA-binding transcription factor activity, RNA polymerase II-specific"/>
    <property type="evidence" value="ECO:0007669"/>
    <property type="project" value="TreeGrafter"/>
</dbReference>
<gene>
    <name evidence="13" type="ORF">PoB_006391300</name>
</gene>
<protein>
    <submittedName>
        <fullName evidence="13">Protein odd-skipped</fullName>
    </submittedName>
</protein>